<keyword evidence="3" id="KW-0808">Transferase</keyword>
<gene>
    <name evidence="3" type="ORF">CALVIDRAFT_532993</name>
</gene>
<dbReference type="Gene3D" id="3.90.1150.10">
    <property type="entry name" value="Aspartate Aminotransferase, domain 1"/>
    <property type="match status" value="1"/>
</dbReference>
<protein>
    <submittedName>
        <fullName evidence="3">PLP-dependent transferase</fullName>
    </submittedName>
</protein>
<name>A0A167RXL3_CALVF</name>
<organism evidence="3 4">
    <name type="scientific">Calocera viscosa (strain TUFC12733)</name>
    <dbReference type="NCBI Taxonomy" id="1330018"/>
    <lineage>
        <taxon>Eukaryota</taxon>
        <taxon>Fungi</taxon>
        <taxon>Dikarya</taxon>
        <taxon>Basidiomycota</taxon>
        <taxon>Agaricomycotina</taxon>
        <taxon>Dacrymycetes</taxon>
        <taxon>Dacrymycetales</taxon>
        <taxon>Dacrymycetaceae</taxon>
        <taxon>Calocera</taxon>
    </lineage>
</organism>
<dbReference type="InterPro" id="IPR015422">
    <property type="entry name" value="PyrdxlP-dep_Trfase_small"/>
</dbReference>
<dbReference type="STRING" id="1330018.A0A167RXL3"/>
<reference evidence="3 4" key="1">
    <citation type="journal article" date="2016" name="Mol. Biol. Evol.">
        <title>Comparative Genomics of Early-Diverging Mushroom-Forming Fungi Provides Insights into the Origins of Lignocellulose Decay Capabilities.</title>
        <authorList>
            <person name="Nagy L.G."/>
            <person name="Riley R."/>
            <person name="Tritt A."/>
            <person name="Adam C."/>
            <person name="Daum C."/>
            <person name="Floudas D."/>
            <person name="Sun H."/>
            <person name="Yadav J.S."/>
            <person name="Pangilinan J."/>
            <person name="Larsson K.H."/>
            <person name="Matsuura K."/>
            <person name="Barry K."/>
            <person name="Labutti K."/>
            <person name="Kuo R."/>
            <person name="Ohm R.A."/>
            <person name="Bhattacharya S.S."/>
            <person name="Shirouzu T."/>
            <person name="Yoshinaga Y."/>
            <person name="Martin F.M."/>
            <person name="Grigoriev I.V."/>
            <person name="Hibbett D.S."/>
        </authorList>
    </citation>
    <scope>NUCLEOTIDE SEQUENCE [LARGE SCALE GENOMIC DNA]</scope>
    <source>
        <strain evidence="3 4">TUFC12733</strain>
    </source>
</reference>
<dbReference type="PANTHER" id="PTHR43092">
    <property type="entry name" value="L-CYSTEINE DESULFHYDRASE"/>
    <property type="match status" value="1"/>
</dbReference>
<dbReference type="Pfam" id="PF00266">
    <property type="entry name" value="Aminotran_5"/>
    <property type="match status" value="1"/>
</dbReference>
<evidence type="ECO:0000256" key="1">
    <source>
        <dbReference type="ARBA" id="ARBA00022898"/>
    </source>
</evidence>
<dbReference type="Gene3D" id="3.40.640.10">
    <property type="entry name" value="Type I PLP-dependent aspartate aminotransferase-like (Major domain)"/>
    <property type="match status" value="1"/>
</dbReference>
<keyword evidence="4" id="KW-1185">Reference proteome</keyword>
<dbReference type="GO" id="GO:0016740">
    <property type="term" value="F:transferase activity"/>
    <property type="evidence" value="ECO:0007669"/>
    <property type="project" value="UniProtKB-KW"/>
</dbReference>
<feature type="domain" description="Aminotransferase class V" evidence="2">
    <location>
        <begin position="51"/>
        <end position="227"/>
    </location>
</feature>
<dbReference type="EMBL" id="KV417267">
    <property type="protein sequence ID" value="KZP01385.1"/>
    <property type="molecule type" value="Genomic_DNA"/>
</dbReference>
<evidence type="ECO:0000259" key="2">
    <source>
        <dbReference type="Pfam" id="PF00266"/>
    </source>
</evidence>
<evidence type="ECO:0000313" key="4">
    <source>
        <dbReference type="Proteomes" id="UP000076738"/>
    </source>
</evidence>
<dbReference type="InterPro" id="IPR015424">
    <property type="entry name" value="PyrdxlP-dep_Trfase"/>
</dbReference>
<dbReference type="OrthoDB" id="5978656at2759"/>
<accession>A0A167RXL3</accession>
<dbReference type="InterPro" id="IPR015421">
    <property type="entry name" value="PyrdxlP-dep_Trfase_major"/>
</dbReference>
<dbReference type="SUPFAM" id="SSF53383">
    <property type="entry name" value="PLP-dependent transferases"/>
    <property type="match status" value="1"/>
</dbReference>
<dbReference type="InterPro" id="IPR000192">
    <property type="entry name" value="Aminotrans_V_dom"/>
</dbReference>
<dbReference type="AlphaFoldDB" id="A0A167RXL3"/>
<keyword evidence="1" id="KW-0663">Pyridoxal phosphate</keyword>
<dbReference type="PANTHER" id="PTHR43092:SF2">
    <property type="entry name" value="HERCYNYLCYSTEINE SULFOXIDE LYASE"/>
    <property type="match status" value="1"/>
</dbReference>
<evidence type="ECO:0000313" key="3">
    <source>
        <dbReference type="EMBL" id="KZP01385.1"/>
    </source>
</evidence>
<sequence length="327" mass="35622">MRAVIAMQDRTPGLIIHTIPVLFPTTHSAFLAEFHSSLRSIPRHPGQKVSVLIDAIASLPGVVLPWEEMVRVCREEGAWSVVDGAHQLGQVPLDLHGVDPDFWTANAHKWLLSKRASGVMYVPKRNQHLIQISLPISSGYVSPHDEHPAAVGAARFTKLFEYTGTIDYVPLLSIGPALDFLASLGGEVRINAYCHTLALQGGALVAEILGTSLLDPTGEWTANMTNVLLPLSLPELGAKEAHALVYRLAEELADERDVMVNVFGHGGRWWVRMCAQVWNEMSDFEKAGWALKDLCARLNAQETGAPAAPGAPAAELEEEVRQISVKA</sequence>
<dbReference type="Proteomes" id="UP000076738">
    <property type="component" value="Unassembled WGS sequence"/>
</dbReference>
<proteinExistence type="predicted"/>